<name>A0A388KHK4_CHABU</name>
<proteinExistence type="inferred from homology"/>
<dbReference type="SUPFAM" id="SSF51126">
    <property type="entry name" value="Pectin lyase-like"/>
    <property type="match status" value="1"/>
</dbReference>
<evidence type="ECO:0000313" key="8">
    <source>
        <dbReference type="EMBL" id="GBG69535.1"/>
    </source>
</evidence>
<feature type="signal peptide" evidence="6">
    <location>
        <begin position="1"/>
        <end position="35"/>
    </location>
</feature>
<dbReference type="AlphaFoldDB" id="A0A388KHK4"/>
<evidence type="ECO:0000256" key="1">
    <source>
        <dbReference type="ARBA" id="ARBA00005184"/>
    </source>
</evidence>
<accession>A0A388KHK4</accession>
<evidence type="ECO:0000313" key="9">
    <source>
        <dbReference type="Proteomes" id="UP000265515"/>
    </source>
</evidence>
<dbReference type="OrthoDB" id="2019149at2759"/>
<dbReference type="GO" id="GO:0042545">
    <property type="term" value="P:cell wall modification"/>
    <property type="evidence" value="ECO:0007669"/>
    <property type="project" value="InterPro"/>
</dbReference>
<dbReference type="InterPro" id="IPR012334">
    <property type="entry name" value="Pectin_lyas_fold"/>
</dbReference>
<dbReference type="InterPro" id="IPR011050">
    <property type="entry name" value="Pectin_lyase_fold/virulence"/>
</dbReference>
<comment type="pathway">
    <text evidence="1">Glycan metabolism; pectin degradation; 2-dehydro-3-deoxy-D-gluconate from pectin: step 1/5.</text>
</comment>
<reference evidence="8 9" key="1">
    <citation type="journal article" date="2018" name="Cell">
        <title>The Chara Genome: Secondary Complexity and Implications for Plant Terrestrialization.</title>
        <authorList>
            <person name="Nishiyama T."/>
            <person name="Sakayama H."/>
            <person name="Vries J.D."/>
            <person name="Buschmann H."/>
            <person name="Saint-Marcoux D."/>
            <person name="Ullrich K.K."/>
            <person name="Haas F.B."/>
            <person name="Vanderstraeten L."/>
            <person name="Becker D."/>
            <person name="Lang D."/>
            <person name="Vosolsobe S."/>
            <person name="Rombauts S."/>
            <person name="Wilhelmsson P.K.I."/>
            <person name="Janitza P."/>
            <person name="Kern R."/>
            <person name="Heyl A."/>
            <person name="Rumpler F."/>
            <person name="Villalobos L.I.A.C."/>
            <person name="Clay J.M."/>
            <person name="Skokan R."/>
            <person name="Toyoda A."/>
            <person name="Suzuki Y."/>
            <person name="Kagoshima H."/>
            <person name="Schijlen E."/>
            <person name="Tajeshwar N."/>
            <person name="Catarino B."/>
            <person name="Hetherington A.J."/>
            <person name="Saltykova A."/>
            <person name="Bonnot C."/>
            <person name="Breuninger H."/>
            <person name="Symeonidi A."/>
            <person name="Radhakrishnan G.V."/>
            <person name="Van Nieuwerburgh F."/>
            <person name="Deforce D."/>
            <person name="Chang C."/>
            <person name="Karol K.G."/>
            <person name="Hedrich R."/>
            <person name="Ulvskov P."/>
            <person name="Glockner G."/>
            <person name="Delwiche C.F."/>
            <person name="Petrasek J."/>
            <person name="Van de Peer Y."/>
            <person name="Friml J."/>
            <person name="Beilby M."/>
            <person name="Dolan L."/>
            <person name="Kohara Y."/>
            <person name="Sugano S."/>
            <person name="Fujiyama A."/>
            <person name="Delaux P.-M."/>
            <person name="Quint M."/>
            <person name="TheiBen G."/>
            <person name="Hagemann M."/>
            <person name="Harholt J."/>
            <person name="Dunand C."/>
            <person name="Zachgo S."/>
            <person name="Langdale J."/>
            <person name="Maumus F."/>
            <person name="Straeten D.V.D."/>
            <person name="Gould S.B."/>
            <person name="Rensing S.A."/>
        </authorList>
    </citation>
    <scope>NUCLEOTIDE SEQUENCE [LARGE SCALE GENOMIC DNA]</scope>
    <source>
        <strain evidence="8 9">S276</strain>
    </source>
</reference>
<evidence type="ECO:0000259" key="7">
    <source>
        <dbReference type="Pfam" id="PF01095"/>
    </source>
</evidence>
<dbReference type="Proteomes" id="UP000265515">
    <property type="component" value="Unassembled WGS sequence"/>
</dbReference>
<comment type="caution">
    <text evidence="8">The sequence shown here is derived from an EMBL/GenBank/DDBJ whole genome shotgun (WGS) entry which is preliminary data.</text>
</comment>
<feature type="domain" description="Pectinesterase catalytic" evidence="7">
    <location>
        <begin position="44"/>
        <end position="315"/>
    </location>
</feature>
<dbReference type="PANTHER" id="PTHR31321">
    <property type="entry name" value="ACYL-COA THIOESTER HYDROLASE YBHC-RELATED"/>
    <property type="match status" value="1"/>
</dbReference>
<dbReference type="PANTHER" id="PTHR31321:SF57">
    <property type="entry name" value="PECTINESTERASE 53-RELATED"/>
    <property type="match status" value="1"/>
</dbReference>
<dbReference type="EC" id="3.1.1.11" evidence="3"/>
<dbReference type="EMBL" id="BFEA01000116">
    <property type="protein sequence ID" value="GBG69535.1"/>
    <property type="molecule type" value="Genomic_DNA"/>
</dbReference>
<dbReference type="UniPathway" id="UPA00545">
    <property type="reaction ID" value="UER00823"/>
</dbReference>
<dbReference type="InterPro" id="IPR000070">
    <property type="entry name" value="Pectinesterase_cat"/>
</dbReference>
<dbReference type="Gene3D" id="2.160.20.10">
    <property type="entry name" value="Single-stranded right-handed beta-helix, Pectin lyase-like"/>
    <property type="match status" value="1"/>
</dbReference>
<organism evidence="8 9">
    <name type="scientific">Chara braunii</name>
    <name type="common">Braun's stonewort</name>
    <dbReference type="NCBI Taxonomy" id="69332"/>
    <lineage>
        <taxon>Eukaryota</taxon>
        <taxon>Viridiplantae</taxon>
        <taxon>Streptophyta</taxon>
        <taxon>Charophyceae</taxon>
        <taxon>Charales</taxon>
        <taxon>Characeae</taxon>
        <taxon>Chara</taxon>
    </lineage>
</organism>
<protein>
    <recommendedName>
        <fullName evidence="3">pectinesterase</fullName>
        <ecNumber evidence="3">3.1.1.11</ecNumber>
    </recommendedName>
</protein>
<evidence type="ECO:0000256" key="3">
    <source>
        <dbReference type="ARBA" id="ARBA00013229"/>
    </source>
</evidence>
<keyword evidence="6" id="KW-0732">Signal</keyword>
<sequence>MARSSAATMRSVSSIALAVGLLAMVSFVLPRCASAVDIIVGPGGHFRKIQPAINHAAPGTRIIIRPGVYHEKLEVNKRGITFFGWTGRTVIVWGDSSNSAGGTDLSATVTVQRSAAGFVAEGITFKNNFGPNKSGADGQQAVALFVLADASFYNCTMDSFQDTLFAHAGRQYYKRCNITGTVDFAMGAGTAFFEDCILHAKKMRDTLYSTYTAQQRNRKGEASGFVFLRGRLRCDRGVRAWLGRGWGKFARTIFIRTWMNDCIQPDGWTTMPGINATTTTFFAEYQCMGPGANRRGRVWWSRVLTPREAAFFSTRRNVIGRG</sequence>
<feature type="chain" id="PRO_5017363147" description="pectinesterase" evidence="6">
    <location>
        <begin position="36"/>
        <end position="322"/>
    </location>
</feature>
<dbReference type="OMA" id="WINQTAV"/>
<dbReference type="STRING" id="69332.A0A388KHK4"/>
<dbReference type="Pfam" id="PF01095">
    <property type="entry name" value="Pectinesterase"/>
    <property type="match status" value="1"/>
</dbReference>
<keyword evidence="4" id="KW-0378">Hydrolase</keyword>
<gene>
    <name evidence="8" type="ORF">CBR_g4370</name>
</gene>
<dbReference type="GO" id="GO:0030599">
    <property type="term" value="F:pectinesterase activity"/>
    <property type="evidence" value="ECO:0007669"/>
    <property type="project" value="UniProtKB-EC"/>
</dbReference>
<evidence type="ECO:0000256" key="2">
    <source>
        <dbReference type="ARBA" id="ARBA00008891"/>
    </source>
</evidence>
<comment type="similarity">
    <text evidence="2">Belongs to the pectinesterase family.</text>
</comment>
<evidence type="ECO:0000256" key="6">
    <source>
        <dbReference type="SAM" id="SignalP"/>
    </source>
</evidence>
<evidence type="ECO:0000256" key="4">
    <source>
        <dbReference type="ARBA" id="ARBA00022801"/>
    </source>
</evidence>
<dbReference type="GO" id="GO:0045490">
    <property type="term" value="P:pectin catabolic process"/>
    <property type="evidence" value="ECO:0007669"/>
    <property type="project" value="UniProtKB-UniPathway"/>
</dbReference>
<dbReference type="Gramene" id="GBG69535">
    <property type="protein sequence ID" value="GBG69535"/>
    <property type="gene ID" value="CBR_g4370"/>
</dbReference>
<keyword evidence="9" id="KW-1185">Reference proteome</keyword>
<keyword evidence="5" id="KW-0063">Aspartyl esterase</keyword>
<evidence type="ECO:0000256" key="5">
    <source>
        <dbReference type="ARBA" id="ARBA00023085"/>
    </source>
</evidence>